<name>A0A8X6PKT7_NEPPI</name>
<sequence length="84" mass="9769">MEMIYDQQNEMDFNDDSSSTISSISTKSDDTSSPCHKRKKIEKEIQQYATQREDTKTALNMMRNFQIPDKGHQIECLSNNLGYK</sequence>
<comment type="caution">
    <text evidence="2">The sequence shown here is derived from an EMBL/GenBank/DDBJ whole genome shotgun (WGS) entry which is preliminary data.</text>
</comment>
<dbReference type="Proteomes" id="UP000887013">
    <property type="component" value="Unassembled WGS sequence"/>
</dbReference>
<proteinExistence type="predicted"/>
<protein>
    <submittedName>
        <fullName evidence="2">Uncharacterized protein</fullName>
    </submittedName>
</protein>
<feature type="compositionally biased region" description="Low complexity" evidence="1">
    <location>
        <begin position="16"/>
        <end position="26"/>
    </location>
</feature>
<gene>
    <name evidence="2" type="ORF">NPIL_483301</name>
</gene>
<dbReference type="EMBL" id="BMAW01020775">
    <property type="protein sequence ID" value="GFT69938.1"/>
    <property type="molecule type" value="Genomic_DNA"/>
</dbReference>
<reference evidence="2" key="1">
    <citation type="submission" date="2020-08" db="EMBL/GenBank/DDBJ databases">
        <title>Multicomponent nature underlies the extraordinary mechanical properties of spider dragline silk.</title>
        <authorList>
            <person name="Kono N."/>
            <person name="Nakamura H."/>
            <person name="Mori M."/>
            <person name="Yoshida Y."/>
            <person name="Ohtoshi R."/>
            <person name="Malay A.D."/>
            <person name="Moran D.A.P."/>
            <person name="Tomita M."/>
            <person name="Numata K."/>
            <person name="Arakawa K."/>
        </authorList>
    </citation>
    <scope>NUCLEOTIDE SEQUENCE</scope>
</reference>
<organism evidence="2 3">
    <name type="scientific">Nephila pilipes</name>
    <name type="common">Giant wood spider</name>
    <name type="synonym">Nephila maculata</name>
    <dbReference type="NCBI Taxonomy" id="299642"/>
    <lineage>
        <taxon>Eukaryota</taxon>
        <taxon>Metazoa</taxon>
        <taxon>Ecdysozoa</taxon>
        <taxon>Arthropoda</taxon>
        <taxon>Chelicerata</taxon>
        <taxon>Arachnida</taxon>
        <taxon>Araneae</taxon>
        <taxon>Araneomorphae</taxon>
        <taxon>Entelegynae</taxon>
        <taxon>Araneoidea</taxon>
        <taxon>Nephilidae</taxon>
        <taxon>Nephila</taxon>
    </lineage>
</organism>
<evidence type="ECO:0000313" key="3">
    <source>
        <dbReference type="Proteomes" id="UP000887013"/>
    </source>
</evidence>
<dbReference type="AlphaFoldDB" id="A0A8X6PKT7"/>
<evidence type="ECO:0000313" key="2">
    <source>
        <dbReference type="EMBL" id="GFT69938.1"/>
    </source>
</evidence>
<feature type="compositionally biased region" description="Polar residues" evidence="1">
    <location>
        <begin position="1"/>
        <end position="11"/>
    </location>
</feature>
<keyword evidence="3" id="KW-1185">Reference proteome</keyword>
<evidence type="ECO:0000256" key="1">
    <source>
        <dbReference type="SAM" id="MobiDB-lite"/>
    </source>
</evidence>
<feature type="region of interest" description="Disordered" evidence="1">
    <location>
        <begin position="1"/>
        <end position="39"/>
    </location>
</feature>
<accession>A0A8X6PKT7</accession>